<dbReference type="GO" id="GO:0005938">
    <property type="term" value="C:cell cortex"/>
    <property type="evidence" value="ECO:0007669"/>
    <property type="project" value="TreeGrafter"/>
</dbReference>
<feature type="domain" description="CAP-Gly" evidence="9">
    <location>
        <begin position="285"/>
        <end position="327"/>
    </location>
</feature>
<feature type="compositionally biased region" description="Low complexity" evidence="8">
    <location>
        <begin position="126"/>
        <end position="136"/>
    </location>
</feature>
<feature type="region of interest" description="Disordered" evidence="8">
    <location>
        <begin position="1"/>
        <end position="167"/>
    </location>
</feature>
<feature type="compositionally biased region" description="Polar residues" evidence="8">
    <location>
        <begin position="408"/>
        <end position="418"/>
    </location>
</feature>
<dbReference type="GO" id="GO:0005634">
    <property type="term" value="C:nucleus"/>
    <property type="evidence" value="ECO:0007669"/>
    <property type="project" value="TreeGrafter"/>
</dbReference>
<comment type="subcellular location">
    <subcellularLocation>
        <location evidence="1">Cytoplasm</location>
        <location evidence="1">Cytoskeleton</location>
    </subcellularLocation>
</comment>
<gene>
    <name evidence="10" type="ORF">PMEA_00002663</name>
</gene>
<dbReference type="PANTHER" id="PTHR18916:SF82">
    <property type="entry name" value="CAP-GLY DOMAIN-CONTAINING PROTEIN"/>
    <property type="match status" value="1"/>
</dbReference>
<proteinExistence type="predicted"/>
<keyword evidence="4" id="KW-0677">Repeat</keyword>
<reference evidence="10 11" key="1">
    <citation type="submission" date="2022-05" db="EMBL/GenBank/DDBJ databases">
        <authorList>
            <consortium name="Genoscope - CEA"/>
            <person name="William W."/>
        </authorList>
    </citation>
    <scope>NUCLEOTIDE SEQUENCE [LARGE SCALE GENOMIC DNA]</scope>
</reference>
<evidence type="ECO:0000256" key="8">
    <source>
        <dbReference type="SAM" id="MobiDB-lite"/>
    </source>
</evidence>
<feature type="compositionally biased region" description="Polar residues" evidence="8">
    <location>
        <begin position="53"/>
        <end position="72"/>
    </location>
</feature>
<evidence type="ECO:0000256" key="7">
    <source>
        <dbReference type="SAM" id="Coils"/>
    </source>
</evidence>
<feature type="coiled-coil region" evidence="7">
    <location>
        <begin position="423"/>
        <end position="563"/>
    </location>
</feature>
<evidence type="ECO:0000256" key="3">
    <source>
        <dbReference type="ARBA" id="ARBA00022701"/>
    </source>
</evidence>
<evidence type="ECO:0000256" key="5">
    <source>
        <dbReference type="ARBA" id="ARBA00023054"/>
    </source>
</evidence>
<feature type="domain" description="CAP-Gly" evidence="9">
    <location>
        <begin position="194"/>
        <end position="236"/>
    </location>
</feature>
<dbReference type="GO" id="GO:0031122">
    <property type="term" value="P:cytoplasmic microtubule organization"/>
    <property type="evidence" value="ECO:0007669"/>
    <property type="project" value="TreeGrafter"/>
</dbReference>
<feature type="compositionally biased region" description="Low complexity" evidence="8">
    <location>
        <begin position="42"/>
        <end position="52"/>
    </location>
</feature>
<keyword evidence="6" id="KW-0206">Cytoskeleton</keyword>
<dbReference type="SMART" id="SM01052">
    <property type="entry name" value="CAP_GLY"/>
    <property type="match status" value="2"/>
</dbReference>
<dbReference type="InterPro" id="IPR036859">
    <property type="entry name" value="CAP-Gly_dom_sf"/>
</dbReference>
<protein>
    <recommendedName>
        <fullName evidence="9">CAP-Gly domain-containing protein</fullName>
    </recommendedName>
</protein>
<accession>A0AAU9WCE0</accession>
<keyword evidence="5 7" id="KW-0175">Coiled coil</keyword>
<dbReference type="Pfam" id="PF16641">
    <property type="entry name" value="CLIP1_ZNF"/>
    <property type="match status" value="2"/>
</dbReference>
<feature type="non-terminal residue" evidence="10">
    <location>
        <position position="1324"/>
    </location>
</feature>
<dbReference type="InterPro" id="IPR000938">
    <property type="entry name" value="CAP-Gly_domain"/>
</dbReference>
<feature type="coiled-coil region" evidence="7">
    <location>
        <begin position="652"/>
        <end position="686"/>
    </location>
</feature>
<dbReference type="PROSITE" id="PS00845">
    <property type="entry name" value="CAP_GLY_1"/>
    <property type="match status" value="2"/>
</dbReference>
<evidence type="ECO:0000256" key="1">
    <source>
        <dbReference type="ARBA" id="ARBA00004245"/>
    </source>
</evidence>
<keyword evidence="11" id="KW-1185">Reference proteome</keyword>
<dbReference type="Proteomes" id="UP001159428">
    <property type="component" value="Unassembled WGS sequence"/>
</dbReference>
<feature type="coiled-coil region" evidence="7">
    <location>
        <begin position="715"/>
        <end position="950"/>
    </location>
</feature>
<dbReference type="Gene3D" id="2.30.30.190">
    <property type="entry name" value="CAP Gly-rich-like domain"/>
    <property type="match status" value="2"/>
</dbReference>
<dbReference type="GO" id="GO:0035371">
    <property type="term" value="C:microtubule plus-end"/>
    <property type="evidence" value="ECO:0007669"/>
    <property type="project" value="TreeGrafter"/>
</dbReference>
<dbReference type="SUPFAM" id="SSF74924">
    <property type="entry name" value="Cap-Gly domain"/>
    <property type="match status" value="2"/>
</dbReference>
<evidence type="ECO:0000256" key="2">
    <source>
        <dbReference type="ARBA" id="ARBA00022490"/>
    </source>
</evidence>
<dbReference type="Pfam" id="PF01302">
    <property type="entry name" value="CAP_GLY"/>
    <property type="match status" value="2"/>
</dbReference>
<dbReference type="InterPro" id="IPR032108">
    <property type="entry name" value="CLIP1_ZNF"/>
</dbReference>
<feature type="compositionally biased region" description="Low complexity" evidence="8">
    <location>
        <begin position="361"/>
        <end position="395"/>
    </location>
</feature>
<keyword evidence="3" id="KW-0493">Microtubule</keyword>
<organism evidence="10 11">
    <name type="scientific">Pocillopora meandrina</name>
    <dbReference type="NCBI Taxonomy" id="46732"/>
    <lineage>
        <taxon>Eukaryota</taxon>
        <taxon>Metazoa</taxon>
        <taxon>Cnidaria</taxon>
        <taxon>Anthozoa</taxon>
        <taxon>Hexacorallia</taxon>
        <taxon>Scleractinia</taxon>
        <taxon>Astrocoeniina</taxon>
        <taxon>Pocilloporidae</taxon>
        <taxon>Pocillopora</taxon>
    </lineage>
</organism>
<dbReference type="PANTHER" id="PTHR18916">
    <property type="entry name" value="DYNACTIN 1-RELATED MICROTUBULE-BINDING"/>
    <property type="match status" value="1"/>
</dbReference>
<feature type="region of interest" description="Disordered" evidence="8">
    <location>
        <begin position="339"/>
        <end position="418"/>
    </location>
</feature>
<dbReference type="GO" id="GO:0051010">
    <property type="term" value="F:microtubule plus-end binding"/>
    <property type="evidence" value="ECO:0007669"/>
    <property type="project" value="TreeGrafter"/>
</dbReference>
<comment type="caution">
    <text evidence="10">The sequence shown here is derived from an EMBL/GenBank/DDBJ whole genome shotgun (WGS) entry which is preliminary data.</text>
</comment>
<evidence type="ECO:0000259" key="9">
    <source>
        <dbReference type="PROSITE" id="PS50245"/>
    </source>
</evidence>
<evidence type="ECO:0000313" key="10">
    <source>
        <dbReference type="EMBL" id="CAH3108690.1"/>
    </source>
</evidence>
<evidence type="ECO:0000256" key="6">
    <source>
        <dbReference type="ARBA" id="ARBA00023212"/>
    </source>
</evidence>
<dbReference type="EMBL" id="CALNXJ010000011">
    <property type="protein sequence ID" value="CAH3108690.1"/>
    <property type="molecule type" value="Genomic_DNA"/>
</dbReference>
<sequence>MSQIPSGLSRLKTPSRIVKPVQGGGVGAGSQPSAPSVKPRGSVSNSSQAGSSTVQPRTSPTGAKLGQTSSGVTRRGMPTSDNGKLSASRERLVSPRGSLTGAEVAQPRLPSRENSQTRLQYRRESSSSSLRGASSRANGAPAIRRRGEISRAPSESQSQTAPVDPSNSNLLSLFKLGDRVLVGNSNPGSIAFIGQTKFAKGDWAGVVLDECVGKNNGSVQGVRYFECDAGHGIFTKLEKLTKINQIDGRRTSTSDVKVEKKKANLEIGDRVVVSGSKHGVVRYLGETGFAKGEWAGIELDEPLGKNDGAVAGTRYFQCEPNFGLFAPLHKVAISSLPLPPRLQPQPPQGNDVQNSLGALGSNSSINSVSSTLSESSSTPKPSTLSTSQIISSPEPEVSEVKSSPPPSGLTQSPASSGVVTSQLVALQEALEDREKQIQSLLADREFERAEVANATSQVTKVEEEVGKLKEKHNEAILEKEKSISELQSLLETSNKEKDDLQSQLEEEKRKVEDLQFKLEEEEITLGDELKIEQKEIETLEIELKEKVASLSRIKEELETTQTEKSTALSKITELESALSESNTLVSNLRTSVSDSDSKIRELEATLFAKQEEHSGDASIREQQLRENSERISALAKDIEEHAKIKTGLDSEIKILKSELVRSKEENETLQKEINDLTGKLHHKEDEFSSLCSELQVIKDTTLELQKQLHLSEVRSENLAADKAKLESQIAELAKNSGDSSQKLVYLNEQLREKDRTLDKLKSSSAEAQVQIGRLTEDLARAKEQHDKNVLEIKKSHQDQTLATDKMVQNLKSELEQNLKNTEDMQSAHQAKLQDLMQAKDTEYSAVEEQMKQKIKEITSLTQELNKLKTLQQETLKENTELSGVKEQYNKLQTDYKASQDQLAASQLQLESLNAEKGLVMGAQEDAQKKQQELTEKYSALQQEHQSLVQAFDTVSKENSSRKEEVEVLSKAKDISEKEKCDMETKLEELKTHCNNLQKDVEEAKSLANSKEEQLHLLSSSSSDAEEVILKLRNQVEEARTQRDQVTKEITVLSQENQSLKESVDAFKKDKEEATVEKDKLKAAMMDASNKIDGMSVELEEVKKRETHAKVAADSEREELEIKLQNAELLAKKRDDEVNSYRKENEMLKSRLERSISNPAPTSIQSVNASDMEAVMSKLRETEDLLEAVQTEKGNSEAQVDFLNSVIVDLQRKNEEAGKKIELFMMGNVPDTNGTLNLSDDDEPVRPGIRQRLFCDICDVFDQHDTDDCPLQSSDAPDNLGTQHHGNRNEERPYCDICEVFGHWTRDCDDEEVSFTRFFFLLLPL</sequence>
<dbReference type="PROSITE" id="PS50245">
    <property type="entry name" value="CAP_GLY_2"/>
    <property type="match status" value="2"/>
</dbReference>
<name>A0AAU9WCE0_9CNID</name>
<dbReference type="Gene3D" id="1.10.287.1490">
    <property type="match status" value="1"/>
</dbReference>
<feature type="coiled-coil region" evidence="7">
    <location>
        <begin position="986"/>
        <end position="1198"/>
    </location>
</feature>
<keyword evidence="2" id="KW-0963">Cytoplasm</keyword>
<feature type="compositionally biased region" description="Polar residues" evidence="8">
    <location>
        <begin position="153"/>
        <end position="167"/>
    </location>
</feature>
<evidence type="ECO:0000313" key="11">
    <source>
        <dbReference type="Proteomes" id="UP001159428"/>
    </source>
</evidence>
<evidence type="ECO:0000256" key="4">
    <source>
        <dbReference type="ARBA" id="ARBA00022737"/>
    </source>
</evidence>